<evidence type="ECO:0000256" key="3">
    <source>
        <dbReference type="ARBA" id="ARBA00022737"/>
    </source>
</evidence>
<dbReference type="CDD" id="cd04037">
    <property type="entry name" value="C2E_Ferlin"/>
    <property type="match status" value="1"/>
</dbReference>
<keyword evidence="2 7" id="KW-0812">Transmembrane</keyword>
<feature type="region of interest" description="Disordered" evidence="6">
    <location>
        <begin position="276"/>
        <end position="303"/>
    </location>
</feature>
<reference evidence="9" key="1">
    <citation type="submission" date="2023-01" db="EMBL/GenBank/DDBJ databases">
        <title>Metagenome sequencing of chrysophaentin producing Chrysophaeum taylorii.</title>
        <authorList>
            <person name="Davison J."/>
            <person name="Bewley C."/>
        </authorList>
    </citation>
    <scope>NUCLEOTIDE SEQUENCE</scope>
    <source>
        <strain evidence="9">NIES-1699</strain>
    </source>
</reference>
<dbReference type="GO" id="GO:0007009">
    <property type="term" value="P:plasma membrane organization"/>
    <property type="evidence" value="ECO:0007669"/>
    <property type="project" value="TreeGrafter"/>
</dbReference>
<dbReference type="InterPro" id="IPR037724">
    <property type="entry name" value="C2E_Ferlin"/>
</dbReference>
<accession>A0AAD7XKU3</accession>
<feature type="transmembrane region" description="Helical" evidence="7">
    <location>
        <begin position="1836"/>
        <end position="1856"/>
    </location>
</feature>
<dbReference type="Gene3D" id="2.60.40.150">
    <property type="entry name" value="C2 domain"/>
    <property type="match status" value="6"/>
</dbReference>
<feature type="region of interest" description="Disordered" evidence="6">
    <location>
        <begin position="1657"/>
        <end position="1737"/>
    </location>
</feature>
<dbReference type="CDD" id="cd00030">
    <property type="entry name" value="C2"/>
    <property type="match status" value="1"/>
</dbReference>
<protein>
    <recommendedName>
        <fullName evidence="8">C2 domain-containing protein</fullName>
    </recommendedName>
</protein>
<dbReference type="InterPro" id="IPR012968">
    <property type="entry name" value="FerIin_dom"/>
</dbReference>
<feature type="domain" description="C2" evidence="8">
    <location>
        <begin position="1"/>
        <end position="109"/>
    </location>
</feature>
<dbReference type="PANTHER" id="PTHR12546:SF33">
    <property type="entry name" value="SPERM VESICLE FUSION PROTEIN FER-1"/>
    <property type="match status" value="1"/>
</dbReference>
<dbReference type="SMART" id="SM00239">
    <property type="entry name" value="C2"/>
    <property type="match status" value="7"/>
</dbReference>
<feature type="compositionally biased region" description="Basic and acidic residues" evidence="6">
    <location>
        <begin position="1210"/>
        <end position="1219"/>
    </location>
</feature>
<evidence type="ECO:0000256" key="1">
    <source>
        <dbReference type="ARBA" id="ARBA00004167"/>
    </source>
</evidence>
<dbReference type="Proteomes" id="UP001230188">
    <property type="component" value="Unassembled WGS sequence"/>
</dbReference>
<feature type="compositionally biased region" description="Low complexity" evidence="6">
    <location>
        <begin position="1722"/>
        <end position="1732"/>
    </location>
</feature>
<dbReference type="SUPFAM" id="SSF49562">
    <property type="entry name" value="C2 domain (Calcium/lipid-binding domain, CaLB)"/>
    <property type="match status" value="6"/>
</dbReference>
<sequence>MAELDDRIEVRVIGAEDLPEVEGGECNPFCVVVCGGEQEQTSVVNGTSSPEWPDSQRMVFSGIYDNDDAHLRVRVMHKVLSGGEVDLGTAIVNLNTAMLGPGIEVDGWYETERKGRVRVKVSYFLGDEEEYLDDLEEDDLEEAGKAPNCLKGTVIRARGLVKAMEACASVKCGSSKFETKAARKSRAPAFDADFKLPATGTEIVMIKVKSKGFYYETLLGQAEIPVVEVVSGATKWCELRGPDNVLDFDRGQLEIQMEFVYDKRQPPLNIFHRRREEEEEGRVVREDDDDEEEERRALTAKEREEAEARREALSMMAGRVLDERLRPRMAPGDYQIQVHVIEARDLRAQDYGGTSDPYCRAKVLGKTKKTRVVKKVTSCVFDETLYFNFRDLKSAAIEDATVEIEVYDYDYLTAHDLIGKVSFDAKAIHARENHEFYRQWVGLVDARETRNYQGHLKVSVTVLGAGDDQKPHDLDREYQEEVAAEEEAGGDGVVLSSATVAGNLVSSSSSSSSFLVISVWGAEDVPATGVGWLSSSEGLQAAVRASFAGSTIQTSTIRVYNQRKTLAVDFLEELWIPVKEPVSAHLVHIALVHHRRKIIAGLSSSLDYRELPRDDGSNNTQKQHQYRWHNLYGAPFGGGGRRAKNANRRREAMLENRYGDEASTYRGRLLLSARVVTTSQQQQQEPHRKQIQRRRQASLSRPAIARYALSAFVVTGSEIPRIDSHARIVAKIGNRSLESAWQPNNKERGVVRWNEIIKAKGIELPVLLEEIPDVFIYLQRKKDLKIVSYARIPAAKLLKHRFDASEPEWHQLAREPAASPLAPHRDAGAILLQLGLALQEDAMDCPWDEARLVSRATDLSPFCVRVYVYQARDLPPSDANGLVDAYVKVRLGGHKEKTRVSKKTTAPIFYQTLQFHDVLPKDARYGPDVVVQIWDAGLVSNTPLALLHIPLKECPVISESATAPAPTWRRLQDRDAEPLDGFLLVAAALIRKRDAAEKLERPPDIKPQMRRAFVEVTFLGVRQLKGFYGQNPSSPYVRADVVDDVSIKTKPAKGRNATFAERKCEPLELPENPLFAPKMDVRVYESGGLASAGALLGACAVDLSTKMPWNSDAYVPPQTELFFPEEEEDEKKEEVVVSQQQQQRDDATSSSSSSSSSAGGVEEGRRRDDDLLFGGGGGDEEKDDDDDEREELLGAEDRPQLELEQWSEPPRGRSARDDGIGAFNPMVVDDLPPILEDVLYEEEVQRVIEEEAAAEEHQRGFLAAIEARLANATDVDAMISGEEKYKLSELDIEFPTQWTDSDYLKGRDWWLRQQDALELEHYLKTKPFETYTLYRGRHDPNPAKSTLRPVGELKAIVRILEEDPDLYEVDPFLPKHLLEPAPYCVRLYVIRGMNLQPVDGSSCDPYLRVKLGADDVVERQKSHKTRTLRPDFYETFEFFTTLPGPSILKLQVKDWNRFYPVHELVGETRIDVEDRWFHRAWQELEKKPVEVRNLKSDTSSVVQGQVQLWLDVRPAAASREPAVPLVAPESRDFEVRIVCWRSKEVARDMGDYYCQFWIGDTKKQKTDIHWRCQNGRASWNWRIKIPLELPLDSPEKGRLTVQLWDQDIIKWNDVIGEAQIDLYRWFLKAYRDQRSVQVFKVINDAIKKKKNDEMGVANEEDLLLDEEEEEEEEDDDDDDDVENPLLDNAAGEEADIEEGGAAPPPEDPPPKKKKKKSEEQPPEQQQQQPPSKAEAEEKDAAFLVKQLKDLVGLGDLDETAQWIRMTYHDKKRNRVYSRGSVAISIEILPKEEAELRPAGFGISAPNQNPVLPPRSGRLSFTLNPFVMLGALCGPKIATMICCCLCLAAFLFIWFYVGMFYEEFYEEYQAFESLA</sequence>
<dbReference type="EMBL" id="JAQMWT010000544">
    <property type="protein sequence ID" value="KAJ8599790.1"/>
    <property type="molecule type" value="Genomic_DNA"/>
</dbReference>
<feature type="region of interest" description="Disordered" evidence="6">
    <location>
        <begin position="1125"/>
        <end position="1220"/>
    </location>
</feature>
<feature type="compositionally biased region" description="Acidic residues" evidence="6">
    <location>
        <begin position="1658"/>
        <end position="1682"/>
    </location>
</feature>
<feature type="domain" description="C2" evidence="8">
    <location>
        <begin position="1365"/>
        <end position="1486"/>
    </location>
</feature>
<dbReference type="SMART" id="SM01202">
    <property type="entry name" value="FerI"/>
    <property type="match status" value="1"/>
</dbReference>
<proteinExistence type="predicted"/>
<dbReference type="PANTHER" id="PTHR12546">
    <property type="entry name" value="FER-1-LIKE"/>
    <property type="match status" value="1"/>
</dbReference>
<dbReference type="PROSITE" id="PS50004">
    <property type="entry name" value="C2"/>
    <property type="match status" value="6"/>
</dbReference>
<name>A0AAD7XKU3_9STRA</name>
<evidence type="ECO:0000313" key="9">
    <source>
        <dbReference type="EMBL" id="KAJ8599790.1"/>
    </source>
</evidence>
<gene>
    <name evidence="9" type="ORF">CTAYLR_004010</name>
</gene>
<dbReference type="GO" id="GO:0016020">
    <property type="term" value="C:membrane"/>
    <property type="evidence" value="ECO:0007669"/>
    <property type="project" value="UniProtKB-SubCell"/>
</dbReference>
<comment type="caution">
    <text evidence="9">The sequence shown here is derived from an EMBL/GenBank/DDBJ whole genome shotgun (WGS) entry which is preliminary data.</text>
</comment>
<feature type="domain" description="C2" evidence="8">
    <location>
        <begin position="317"/>
        <end position="441"/>
    </location>
</feature>
<keyword evidence="5 7" id="KW-0472">Membrane</keyword>
<evidence type="ECO:0000313" key="10">
    <source>
        <dbReference type="Proteomes" id="UP001230188"/>
    </source>
</evidence>
<feature type="compositionally biased region" description="Basic and acidic residues" evidence="6">
    <location>
        <begin position="294"/>
        <end position="303"/>
    </location>
</feature>
<feature type="compositionally biased region" description="Low complexity" evidence="6">
    <location>
        <begin position="1136"/>
        <end position="1160"/>
    </location>
</feature>
<dbReference type="InterPro" id="IPR035892">
    <property type="entry name" value="C2_domain_sf"/>
</dbReference>
<evidence type="ECO:0000256" key="7">
    <source>
        <dbReference type="SAM" id="Phobius"/>
    </source>
</evidence>
<organism evidence="9 10">
    <name type="scientific">Chrysophaeum taylorii</name>
    <dbReference type="NCBI Taxonomy" id="2483200"/>
    <lineage>
        <taxon>Eukaryota</taxon>
        <taxon>Sar</taxon>
        <taxon>Stramenopiles</taxon>
        <taxon>Ochrophyta</taxon>
        <taxon>Pelagophyceae</taxon>
        <taxon>Pelagomonadales</taxon>
        <taxon>Pelagomonadaceae</taxon>
        <taxon>Chrysophaeum</taxon>
    </lineage>
</organism>
<evidence type="ECO:0000256" key="5">
    <source>
        <dbReference type="ARBA" id="ARBA00023136"/>
    </source>
</evidence>
<evidence type="ECO:0000256" key="6">
    <source>
        <dbReference type="SAM" id="MobiDB-lite"/>
    </source>
</evidence>
<evidence type="ECO:0000259" key="8">
    <source>
        <dbReference type="PROSITE" id="PS50004"/>
    </source>
</evidence>
<dbReference type="InterPro" id="IPR000008">
    <property type="entry name" value="C2_dom"/>
</dbReference>
<dbReference type="InterPro" id="IPR037721">
    <property type="entry name" value="Ferlin"/>
</dbReference>
<comment type="subcellular location">
    <subcellularLocation>
        <location evidence="1">Membrane</location>
        <topology evidence="1">Single-pass membrane protein</topology>
    </subcellularLocation>
</comment>
<feature type="compositionally biased region" description="Acidic residues" evidence="6">
    <location>
        <begin position="1178"/>
        <end position="1190"/>
    </location>
</feature>
<evidence type="ECO:0000256" key="4">
    <source>
        <dbReference type="ARBA" id="ARBA00022989"/>
    </source>
</evidence>
<keyword evidence="3" id="KW-0677">Repeat</keyword>
<feature type="region of interest" description="Disordered" evidence="6">
    <location>
        <begin position="677"/>
        <end position="697"/>
    </location>
</feature>
<feature type="compositionally biased region" description="Basic and acidic residues" evidence="6">
    <location>
        <begin position="1191"/>
        <end position="1201"/>
    </location>
</feature>
<dbReference type="Pfam" id="PF00168">
    <property type="entry name" value="C2"/>
    <property type="match status" value="7"/>
</dbReference>
<feature type="domain" description="C2" evidence="8">
    <location>
        <begin position="1514"/>
        <end position="1635"/>
    </location>
</feature>
<keyword evidence="4 7" id="KW-1133">Transmembrane helix</keyword>
<keyword evidence="10" id="KW-1185">Reference proteome</keyword>
<feature type="domain" description="C2" evidence="8">
    <location>
        <begin position="127"/>
        <end position="241"/>
    </location>
</feature>
<feature type="domain" description="C2" evidence="8">
    <location>
        <begin position="847"/>
        <end position="969"/>
    </location>
</feature>
<evidence type="ECO:0000256" key="2">
    <source>
        <dbReference type="ARBA" id="ARBA00022692"/>
    </source>
</evidence>